<evidence type="ECO:0000313" key="8">
    <source>
        <dbReference type="EMBL" id="SDH23991.1"/>
    </source>
</evidence>
<evidence type="ECO:0000256" key="3">
    <source>
        <dbReference type="ARBA" id="ARBA00022723"/>
    </source>
</evidence>
<keyword evidence="3" id="KW-0479">Metal-binding</keyword>
<accession>A0A1G8ASL0</accession>
<evidence type="ECO:0000256" key="6">
    <source>
        <dbReference type="ARBA" id="ARBA00023277"/>
    </source>
</evidence>
<dbReference type="GO" id="GO:0046872">
    <property type="term" value="F:metal ion binding"/>
    <property type="evidence" value="ECO:0007669"/>
    <property type="project" value="UniProtKB-KW"/>
</dbReference>
<dbReference type="PANTHER" id="PTHR30447:SF0">
    <property type="entry name" value="FRUCTOSE-1,6-BISPHOSPHATASE 1 CLASS 2-RELATED"/>
    <property type="match status" value="1"/>
</dbReference>
<dbReference type="GO" id="GO:0030388">
    <property type="term" value="P:fructose 1,6-bisphosphate metabolic process"/>
    <property type="evidence" value="ECO:0007669"/>
    <property type="project" value="TreeGrafter"/>
</dbReference>
<dbReference type="STRING" id="83401.SAMN05421742_10597"/>
<evidence type="ECO:0000313" key="9">
    <source>
        <dbReference type="Proteomes" id="UP000217076"/>
    </source>
</evidence>
<comment type="similarity">
    <text evidence="2 7">Belongs to the FBPase class 2 family.</text>
</comment>
<protein>
    <recommendedName>
        <fullName evidence="7">Fructose-1,6-bisphosphatase</fullName>
    </recommendedName>
</protein>
<evidence type="ECO:0000256" key="1">
    <source>
        <dbReference type="ARBA" id="ARBA00001273"/>
    </source>
</evidence>
<dbReference type="Gene3D" id="3.40.190.90">
    <property type="match status" value="1"/>
</dbReference>
<dbReference type="GO" id="GO:0006071">
    <property type="term" value="P:glycerol metabolic process"/>
    <property type="evidence" value="ECO:0007669"/>
    <property type="project" value="InterPro"/>
</dbReference>
<organism evidence="8 9">
    <name type="scientific">Roseospirillum parvum</name>
    <dbReference type="NCBI Taxonomy" id="83401"/>
    <lineage>
        <taxon>Bacteria</taxon>
        <taxon>Pseudomonadati</taxon>
        <taxon>Pseudomonadota</taxon>
        <taxon>Alphaproteobacteria</taxon>
        <taxon>Rhodospirillales</taxon>
        <taxon>Rhodospirillaceae</taxon>
        <taxon>Roseospirillum</taxon>
    </lineage>
</organism>
<keyword evidence="4" id="KW-0378">Hydrolase</keyword>
<dbReference type="GO" id="GO:0005829">
    <property type="term" value="C:cytosol"/>
    <property type="evidence" value="ECO:0007669"/>
    <property type="project" value="TreeGrafter"/>
</dbReference>
<name>A0A1G8ASL0_9PROT</name>
<sequence>MSPTDPHEMPAELPGPVDRNLALDMVRVTEAAALAASRHVGRGDEEAADRAAARAMINAINAVEMNGRVVVGDGEEGAVPWLFAGQEVGRGQGQAVDLALDPLEGATACARGDVNVIAIVAVTERGGFLAVPDHLYMDKIAAGPDLPPGTLDLDAPPEENLARLAEARGAQVGDLVVCILDRPRHGELIGRVRAAGARIRLINDGDVSGALTTALPETGVDLYMGVGGAPEGVLAAAGLRCLGGEMQARLVAPPGGGGRLPPLPGLKDPTAKLSIQDLASGDVMCALTGITGGPALPGVRRWPGGATTHSLMMRARSRTLRTMVTRHDFSVKARPD</sequence>
<dbReference type="Proteomes" id="UP000217076">
    <property type="component" value="Unassembled WGS sequence"/>
</dbReference>
<dbReference type="OrthoDB" id="9779353at2"/>
<comment type="catalytic activity">
    <reaction evidence="1">
        <text>beta-D-fructose 1,6-bisphosphate + H2O = beta-D-fructose 6-phosphate + phosphate</text>
        <dbReference type="Rhea" id="RHEA:11064"/>
        <dbReference type="ChEBI" id="CHEBI:15377"/>
        <dbReference type="ChEBI" id="CHEBI:32966"/>
        <dbReference type="ChEBI" id="CHEBI:43474"/>
        <dbReference type="ChEBI" id="CHEBI:57634"/>
        <dbReference type="EC" id="3.1.3.11"/>
    </reaction>
</comment>
<evidence type="ECO:0000256" key="4">
    <source>
        <dbReference type="ARBA" id="ARBA00022801"/>
    </source>
</evidence>
<dbReference type="Pfam" id="PF03320">
    <property type="entry name" value="FBPase_glpX"/>
    <property type="match status" value="1"/>
</dbReference>
<evidence type="ECO:0000256" key="5">
    <source>
        <dbReference type="ARBA" id="ARBA00023211"/>
    </source>
</evidence>
<dbReference type="EMBL" id="FNCV01000005">
    <property type="protein sequence ID" value="SDH23991.1"/>
    <property type="molecule type" value="Genomic_DNA"/>
</dbReference>
<dbReference type="GO" id="GO:0006094">
    <property type="term" value="P:gluconeogenesis"/>
    <property type="evidence" value="ECO:0007669"/>
    <property type="project" value="InterPro"/>
</dbReference>
<reference evidence="9" key="1">
    <citation type="submission" date="2016-10" db="EMBL/GenBank/DDBJ databases">
        <authorList>
            <person name="Varghese N."/>
            <person name="Submissions S."/>
        </authorList>
    </citation>
    <scope>NUCLEOTIDE SEQUENCE [LARGE SCALE GENOMIC DNA]</scope>
    <source>
        <strain evidence="9">930I</strain>
    </source>
</reference>
<dbReference type="PANTHER" id="PTHR30447">
    <property type="entry name" value="FRUCTOSE-1,6-BISPHOSPHATASE CLASS 2"/>
    <property type="match status" value="1"/>
</dbReference>
<gene>
    <name evidence="8" type="ORF">SAMN05421742_10597</name>
</gene>
<keyword evidence="5" id="KW-0464">Manganese</keyword>
<keyword evidence="6 7" id="KW-0119">Carbohydrate metabolism</keyword>
<proteinExistence type="inferred from homology"/>
<dbReference type="GO" id="GO:0042132">
    <property type="term" value="F:fructose 1,6-bisphosphate 1-phosphatase activity"/>
    <property type="evidence" value="ECO:0007669"/>
    <property type="project" value="UniProtKB-EC"/>
</dbReference>
<dbReference type="PIRSF" id="PIRSF004532">
    <property type="entry name" value="GlpX"/>
    <property type="match status" value="1"/>
</dbReference>
<dbReference type="InterPro" id="IPR004464">
    <property type="entry name" value="FBPase_class-2/SBPase"/>
</dbReference>
<dbReference type="SUPFAM" id="SSF56655">
    <property type="entry name" value="Carbohydrate phosphatase"/>
    <property type="match status" value="1"/>
</dbReference>
<keyword evidence="9" id="KW-1185">Reference proteome</keyword>
<dbReference type="RefSeq" id="WP_092618634.1">
    <property type="nucleotide sequence ID" value="NZ_FNCV01000005.1"/>
</dbReference>
<dbReference type="AlphaFoldDB" id="A0A1G8ASL0"/>
<evidence type="ECO:0000256" key="2">
    <source>
        <dbReference type="ARBA" id="ARBA00008989"/>
    </source>
</evidence>
<dbReference type="Gene3D" id="3.30.540.10">
    <property type="entry name" value="Fructose-1,6-Bisphosphatase, subunit A, domain 1"/>
    <property type="match status" value="1"/>
</dbReference>
<evidence type="ECO:0000256" key="7">
    <source>
        <dbReference type="PIRNR" id="PIRNR004532"/>
    </source>
</evidence>